<dbReference type="InterPro" id="IPR046335">
    <property type="entry name" value="LacI/GalR-like_sensor"/>
</dbReference>
<evidence type="ECO:0000313" key="1">
    <source>
        <dbReference type="EMBL" id="ARJ04239.1"/>
    </source>
</evidence>
<dbReference type="SUPFAM" id="SSF47413">
    <property type="entry name" value="lambda repressor-like DNA-binding domains"/>
    <property type="match status" value="1"/>
</dbReference>
<dbReference type="AlphaFoldDB" id="A0A1X9LMA2"/>
<dbReference type="SMART" id="SM00354">
    <property type="entry name" value="HTH_LACI"/>
    <property type="match status" value="1"/>
</dbReference>
<dbReference type="SUPFAM" id="SSF53822">
    <property type="entry name" value="Periplasmic binding protein-like I"/>
    <property type="match status" value="1"/>
</dbReference>
<gene>
    <name evidence="1" type="ORF">B5808_02595</name>
</gene>
<dbReference type="Proteomes" id="UP000192775">
    <property type="component" value="Chromosome"/>
</dbReference>
<dbReference type="Pfam" id="PF13377">
    <property type="entry name" value="Peripla_BP_3"/>
    <property type="match status" value="1"/>
</dbReference>
<accession>A0A1X9LMA2</accession>
<evidence type="ECO:0000313" key="2">
    <source>
        <dbReference type="Proteomes" id="UP000192775"/>
    </source>
</evidence>
<dbReference type="GO" id="GO:0000976">
    <property type="term" value="F:transcription cis-regulatory region binding"/>
    <property type="evidence" value="ECO:0007669"/>
    <property type="project" value="TreeGrafter"/>
</dbReference>
<dbReference type="RefSeq" id="WP_085018167.1">
    <property type="nucleotide sequence ID" value="NZ_BMHD01000001.1"/>
</dbReference>
<proteinExistence type="predicted"/>
<reference evidence="1 2" key="1">
    <citation type="submission" date="2017-04" db="EMBL/GenBank/DDBJ databases">
        <authorList>
            <person name="Afonso C.L."/>
            <person name="Miller P.J."/>
            <person name="Scott M.A."/>
            <person name="Spackman E."/>
            <person name="Goraichik I."/>
            <person name="Dimitrov K.M."/>
            <person name="Suarez D.L."/>
            <person name="Swayne D.E."/>
        </authorList>
    </citation>
    <scope>NUCLEOTIDE SEQUENCE [LARGE SCALE GENOMIC DNA]</scope>
    <source>
        <strain evidence="2">XA(T)</strain>
    </source>
</reference>
<dbReference type="InterPro" id="IPR000843">
    <property type="entry name" value="HTH_LacI"/>
</dbReference>
<dbReference type="EMBL" id="CP020715">
    <property type="protein sequence ID" value="ARJ04239.1"/>
    <property type="molecule type" value="Genomic_DNA"/>
</dbReference>
<dbReference type="PANTHER" id="PTHR30146">
    <property type="entry name" value="LACI-RELATED TRANSCRIPTIONAL REPRESSOR"/>
    <property type="match status" value="1"/>
</dbReference>
<dbReference type="STRING" id="1619308.B5808_02595"/>
<dbReference type="Gene3D" id="1.10.260.40">
    <property type="entry name" value="lambda repressor-like DNA-binding domains"/>
    <property type="match status" value="1"/>
</dbReference>
<dbReference type="PROSITE" id="PS50943">
    <property type="entry name" value="HTH_CROC1"/>
    <property type="match status" value="1"/>
</dbReference>
<dbReference type="CDD" id="cd06267">
    <property type="entry name" value="PBP1_LacI_sugar_binding-like"/>
    <property type="match status" value="1"/>
</dbReference>
<dbReference type="GO" id="GO:0003700">
    <property type="term" value="F:DNA-binding transcription factor activity"/>
    <property type="evidence" value="ECO:0007669"/>
    <property type="project" value="TreeGrafter"/>
</dbReference>
<protein>
    <submittedName>
        <fullName evidence="1">LacI family transcriptional regulator</fullName>
    </submittedName>
</protein>
<organism evidence="1 2">
    <name type="scientific">Cnuibacter physcomitrellae</name>
    <dbReference type="NCBI Taxonomy" id="1619308"/>
    <lineage>
        <taxon>Bacteria</taxon>
        <taxon>Bacillati</taxon>
        <taxon>Actinomycetota</taxon>
        <taxon>Actinomycetes</taxon>
        <taxon>Micrococcales</taxon>
        <taxon>Microbacteriaceae</taxon>
        <taxon>Cnuibacter</taxon>
    </lineage>
</organism>
<dbReference type="InterPro" id="IPR001387">
    <property type="entry name" value="Cro/C1-type_HTH"/>
</dbReference>
<dbReference type="CDD" id="cd01392">
    <property type="entry name" value="HTH_LacI"/>
    <property type="match status" value="1"/>
</dbReference>
<sequence length="332" mass="34554">MTPQQPTLEMVAAEAGVSRSTVSRVVNGSPKVTPEAVAAVEAAIARLDYVPNRVARSLARSRTDVIALLVPEPSSTVFADPFFASIVRGVSTALSETDYTLSLLIASEQQAAKTRRFLLGGNVDGALVVSHHAGDDSYLHLGSTVPLVFGGRPVHPSAADAHYVDVDNVAAARLATAHLLSLGRRRIATIAGRQDMPAGLDRLAGWRAAGGDPALVEVGDFSLESGAAAMERLLERAGDEGIDGVFAANDQMAAGALGVLHAHGLRVPDDVALVGFDDDPYATTTTPQLTTVHQPSAALGEMLATTLVSLIDGDDVPRAQYAPTSLIRRASA</sequence>
<dbReference type="PANTHER" id="PTHR30146:SF109">
    <property type="entry name" value="HTH-TYPE TRANSCRIPTIONAL REGULATOR GALS"/>
    <property type="match status" value="1"/>
</dbReference>
<dbReference type="InterPro" id="IPR028082">
    <property type="entry name" value="Peripla_BP_I"/>
</dbReference>
<name>A0A1X9LMA2_9MICO</name>
<dbReference type="PROSITE" id="PS50932">
    <property type="entry name" value="HTH_LACI_2"/>
    <property type="match status" value="1"/>
</dbReference>
<keyword evidence="2" id="KW-1185">Reference proteome</keyword>
<dbReference type="InterPro" id="IPR010982">
    <property type="entry name" value="Lambda_DNA-bd_dom_sf"/>
</dbReference>
<dbReference type="KEGG" id="cphy:B5808_02595"/>
<dbReference type="Gene3D" id="3.40.50.2300">
    <property type="match status" value="2"/>
</dbReference>
<dbReference type="Pfam" id="PF00356">
    <property type="entry name" value="LacI"/>
    <property type="match status" value="1"/>
</dbReference>